<dbReference type="EMBL" id="JALJOU010000009">
    <property type="protein sequence ID" value="KAK9842005.1"/>
    <property type="molecule type" value="Genomic_DNA"/>
</dbReference>
<dbReference type="Pfam" id="PF00294">
    <property type="entry name" value="PfkB"/>
    <property type="match status" value="1"/>
</dbReference>
<evidence type="ECO:0000256" key="12">
    <source>
        <dbReference type="HAMAP-Rule" id="MF_03215"/>
    </source>
</evidence>
<gene>
    <name evidence="14" type="ORF">WJX81_003817</name>
</gene>
<feature type="binding site" evidence="12">
    <location>
        <begin position="275"/>
        <end position="276"/>
    </location>
    <ligand>
        <name>ATP</name>
        <dbReference type="ChEBI" id="CHEBI:30616"/>
    </ligand>
</feature>
<feature type="active site" description="Proton acceptor" evidence="12">
    <location>
        <position position="276"/>
    </location>
</feature>
<keyword evidence="5 12" id="KW-0479">Metal-binding</keyword>
<comment type="similarity">
    <text evidence="12">Belongs to the carbohydrate kinase PfkB family. Ribokinase subfamily.</text>
</comment>
<comment type="catalytic activity">
    <reaction evidence="12">
        <text>D-ribose + ATP = D-ribose 5-phosphate + ADP + H(+)</text>
        <dbReference type="Rhea" id="RHEA:13697"/>
        <dbReference type="ChEBI" id="CHEBI:15378"/>
        <dbReference type="ChEBI" id="CHEBI:30616"/>
        <dbReference type="ChEBI" id="CHEBI:47013"/>
        <dbReference type="ChEBI" id="CHEBI:78346"/>
        <dbReference type="ChEBI" id="CHEBI:456216"/>
        <dbReference type="EC" id="2.7.1.15"/>
    </reaction>
</comment>
<evidence type="ECO:0000256" key="1">
    <source>
        <dbReference type="ARBA" id="ARBA00005380"/>
    </source>
</evidence>
<keyword evidence="10 12" id="KW-0630">Potassium</keyword>
<sequence length="329" mass="33520">MLCPRRFNINSALQPHACAATKPLLVVGSMNMDLVLRVDRLPAAGETISASSLETFPGGKGANQAAAAARLGHPTSFYGQVGTDQFTEALPEHLRATGCQLTLLRQVEGPTGTAVILLQPDGENSIIIVGGANTAEWDIGDQQQQAIRGAGGVLLQREVPESVNVSVAELAAAAGVPVLLDCGGREGPVNPRLLAALAVLTPNETELARMTGMPVSTEAEAVAAARQLQARHDGGMAVLVKRGAAGCTLVPPGGAPPISQAAFPVQKVVDTTGAGDCFTGAYAVALLEGQAPQAALRFAAAAAALCVQTSGAMPSMPKRESVAALLEEG</sequence>
<feature type="binding site" evidence="12">
    <location>
        <position position="306"/>
    </location>
    <ligand>
        <name>K(+)</name>
        <dbReference type="ChEBI" id="CHEBI:29103"/>
    </ligand>
</feature>
<dbReference type="Gene3D" id="3.40.1190.20">
    <property type="match status" value="1"/>
</dbReference>
<keyword evidence="9 12" id="KW-0460">Magnesium</keyword>
<feature type="binding site" evidence="12">
    <location>
        <position position="315"/>
    </location>
    <ligand>
        <name>K(+)</name>
        <dbReference type="ChEBI" id="CHEBI:29103"/>
    </ligand>
</feature>
<name>A0AAW1S7F0_9CHLO</name>
<feature type="binding site" evidence="12">
    <location>
        <begin position="241"/>
        <end position="246"/>
    </location>
    <ligand>
        <name>ATP</name>
        <dbReference type="ChEBI" id="CHEBI:30616"/>
    </ligand>
</feature>
<keyword evidence="6 12" id="KW-0547">Nucleotide-binding</keyword>
<comment type="caution">
    <text evidence="14">The sequence shown here is derived from an EMBL/GenBank/DDBJ whole genome shotgun (WGS) entry which is preliminary data.</text>
</comment>
<dbReference type="PROSITE" id="PS00584">
    <property type="entry name" value="PFKB_KINASES_2"/>
    <property type="match status" value="1"/>
</dbReference>
<dbReference type="PANTHER" id="PTHR10584">
    <property type="entry name" value="SUGAR KINASE"/>
    <property type="match status" value="1"/>
</dbReference>
<evidence type="ECO:0000256" key="5">
    <source>
        <dbReference type="ARBA" id="ARBA00022723"/>
    </source>
</evidence>
<evidence type="ECO:0000256" key="3">
    <source>
        <dbReference type="ARBA" id="ARBA00016943"/>
    </source>
</evidence>
<feature type="binding site" evidence="12">
    <location>
        <position position="311"/>
    </location>
    <ligand>
        <name>K(+)</name>
        <dbReference type="ChEBI" id="CHEBI:29103"/>
    </ligand>
</feature>
<keyword evidence="4 12" id="KW-0808">Transferase</keyword>
<evidence type="ECO:0000256" key="10">
    <source>
        <dbReference type="ARBA" id="ARBA00022958"/>
    </source>
</evidence>
<evidence type="ECO:0000256" key="11">
    <source>
        <dbReference type="ARBA" id="ARBA00023277"/>
    </source>
</evidence>
<keyword evidence="15" id="KW-1185">Reference proteome</keyword>
<dbReference type="InterPro" id="IPR011877">
    <property type="entry name" value="Ribokinase"/>
</dbReference>
<proteinExistence type="inferred from homology"/>
<evidence type="ECO:0000256" key="6">
    <source>
        <dbReference type="ARBA" id="ARBA00022741"/>
    </source>
</evidence>
<dbReference type="InterPro" id="IPR002139">
    <property type="entry name" value="Ribo/fructo_kinase"/>
</dbReference>
<feature type="binding site" evidence="12">
    <location>
        <begin position="59"/>
        <end position="63"/>
    </location>
    <ligand>
        <name>substrate</name>
    </ligand>
</feature>
<keyword evidence="12" id="KW-0963">Cytoplasm</keyword>
<keyword evidence="12" id="KW-0539">Nucleus</keyword>
<feature type="binding site" evidence="12">
    <location>
        <position position="270"/>
    </location>
    <ligand>
        <name>K(+)</name>
        <dbReference type="ChEBI" id="CHEBI:29103"/>
    </ligand>
</feature>
<keyword evidence="7 12" id="KW-0418">Kinase</keyword>
<dbReference type="GO" id="GO:0004747">
    <property type="term" value="F:ribokinase activity"/>
    <property type="evidence" value="ECO:0007669"/>
    <property type="project" value="UniProtKB-UniRule"/>
</dbReference>
<feature type="binding site" evidence="12">
    <location>
        <position position="203"/>
    </location>
    <ligand>
        <name>ATP</name>
        <dbReference type="ChEBI" id="CHEBI:30616"/>
    </ligand>
</feature>
<comment type="subcellular location">
    <subcellularLocation>
        <location evidence="12">Cytoplasm</location>
    </subcellularLocation>
    <subcellularLocation>
        <location evidence="12">Nucleus</location>
    </subcellularLocation>
</comment>
<comment type="caution">
    <text evidence="12">Lacks conserved residue(s) required for the propagation of feature annotation.</text>
</comment>
<evidence type="ECO:0000313" key="14">
    <source>
        <dbReference type="EMBL" id="KAK9842005.1"/>
    </source>
</evidence>
<dbReference type="GO" id="GO:0019303">
    <property type="term" value="P:D-ribose catabolic process"/>
    <property type="evidence" value="ECO:0007669"/>
    <property type="project" value="UniProtKB-UniRule"/>
</dbReference>
<evidence type="ECO:0000256" key="9">
    <source>
        <dbReference type="ARBA" id="ARBA00022842"/>
    </source>
</evidence>
<comment type="function">
    <text evidence="12">Catalyzes the phosphorylation of ribose at O-5 in a reaction requiring ATP and magnesium. The resulting D-ribose-5-phosphate can then be used either for sythesis of nucleotides, histidine, and tryptophan, or as a component of the pentose phosphate pathway.</text>
</comment>
<dbReference type="EC" id="2.7.1.15" evidence="2 12"/>
<dbReference type="AlphaFoldDB" id="A0AAW1S7F0"/>
<feature type="binding site" evidence="12">
    <location>
        <position position="276"/>
    </location>
    <ligand>
        <name>substrate</name>
    </ligand>
</feature>
<feature type="binding site" evidence="12">
    <location>
        <position position="272"/>
    </location>
    <ligand>
        <name>K(+)</name>
        <dbReference type="ChEBI" id="CHEBI:29103"/>
    </ligand>
</feature>
<keyword evidence="8 12" id="KW-0067">ATP-binding</keyword>
<dbReference type="SUPFAM" id="SSF53613">
    <property type="entry name" value="Ribokinase-like"/>
    <property type="match status" value="1"/>
</dbReference>
<feature type="domain" description="Carbohydrate kinase PfkB" evidence="13">
    <location>
        <begin position="24"/>
        <end position="318"/>
    </location>
</feature>
<feature type="binding site" evidence="12">
    <location>
        <position position="309"/>
    </location>
    <ligand>
        <name>K(+)</name>
        <dbReference type="ChEBI" id="CHEBI:29103"/>
    </ligand>
</feature>
<comment type="cofactor">
    <cofactor evidence="12">
        <name>Mg(2+)</name>
        <dbReference type="ChEBI" id="CHEBI:18420"/>
    </cofactor>
    <text evidence="12">Requires a divalent cation, most likely magnesium in vivo, as an electrophilic catalyst to aid phosphoryl group transfer. It is the chelate of the metal and the nucleotide that is the actual substrate.</text>
</comment>
<evidence type="ECO:0000313" key="15">
    <source>
        <dbReference type="Proteomes" id="UP001445335"/>
    </source>
</evidence>
<comment type="pathway">
    <text evidence="12">Carbohydrate metabolism; D-ribose degradation; D-ribose 5-phosphate from beta-D-ribopyranose: step 2/2.</text>
</comment>
<evidence type="ECO:0000256" key="7">
    <source>
        <dbReference type="ARBA" id="ARBA00022777"/>
    </source>
</evidence>
<reference evidence="14 15" key="1">
    <citation type="journal article" date="2024" name="Nat. Commun.">
        <title>Phylogenomics reveals the evolutionary origins of lichenization in chlorophyte algae.</title>
        <authorList>
            <person name="Puginier C."/>
            <person name="Libourel C."/>
            <person name="Otte J."/>
            <person name="Skaloud P."/>
            <person name="Haon M."/>
            <person name="Grisel S."/>
            <person name="Petersen M."/>
            <person name="Berrin J.G."/>
            <person name="Delaux P.M."/>
            <person name="Dal Grande F."/>
            <person name="Keller J."/>
        </authorList>
    </citation>
    <scope>NUCLEOTIDE SEQUENCE [LARGE SCALE GENOMIC DNA]</scope>
    <source>
        <strain evidence="14 15">SAG 245.80</strain>
    </source>
</reference>
<accession>A0AAW1S7F0</accession>
<dbReference type="CDD" id="cd01174">
    <property type="entry name" value="ribokinase"/>
    <property type="match status" value="1"/>
</dbReference>
<dbReference type="InterPro" id="IPR029056">
    <property type="entry name" value="Ribokinase-like"/>
</dbReference>
<evidence type="ECO:0000256" key="8">
    <source>
        <dbReference type="ARBA" id="ARBA00022840"/>
    </source>
</evidence>
<evidence type="ECO:0000256" key="4">
    <source>
        <dbReference type="ARBA" id="ARBA00022679"/>
    </source>
</evidence>
<evidence type="ECO:0000259" key="13">
    <source>
        <dbReference type="Pfam" id="PF00294"/>
    </source>
</evidence>
<dbReference type="GO" id="GO:0005737">
    <property type="term" value="C:cytoplasm"/>
    <property type="evidence" value="ECO:0007669"/>
    <property type="project" value="UniProtKB-SubCell"/>
</dbReference>
<dbReference type="Proteomes" id="UP001445335">
    <property type="component" value="Unassembled WGS sequence"/>
</dbReference>
<dbReference type="PANTHER" id="PTHR10584:SF166">
    <property type="entry name" value="RIBOKINASE"/>
    <property type="match status" value="1"/>
</dbReference>
<comment type="activity regulation">
    <text evidence="12">Activated by a monovalent cation that binds near, but not in, the active site. The most likely occupant of the site in vivo is potassium. Ion binding induces a conformational change that may alter substrate affinity.</text>
</comment>
<dbReference type="PRINTS" id="PR00990">
    <property type="entry name" value="RIBOKINASE"/>
</dbReference>
<feature type="binding site" evidence="12">
    <location>
        <position position="158"/>
    </location>
    <ligand>
        <name>substrate</name>
    </ligand>
</feature>
<feature type="binding site" evidence="12">
    <location>
        <begin position="31"/>
        <end position="33"/>
    </location>
    <ligand>
        <name>substrate</name>
    </ligand>
</feature>
<dbReference type="GO" id="GO:0005634">
    <property type="term" value="C:nucleus"/>
    <property type="evidence" value="ECO:0007669"/>
    <property type="project" value="UniProtKB-SubCell"/>
</dbReference>
<dbReference type="GO" id="GO:0046872">
    <property type="term" value="F:metal ion binding"/>
    <property type="evidence" value="ECO:0007669"/>
    <property type="project" value="UniProtKB-KW"/>
</dbReference>
<protein>
    <recommendedName>
        <fullName evidence="3 12">Ribokinase</fullName>
        <shortName evidence="12">RK</shortName>
        <ecNumber evidence="2 12">2.7.1.15</ecNumber>
    </recommendedName>
</protein>
<dbReference type="HAMAP" id="MF_01987">
    <property type="entry name" value="Ribokinase"/>
    <property type="match status" value="1"/>
</dbReference>
<comment type="similarity">
    <text evidence="1">Belongs to the carbohydrate kinase pfkB family.</text>
</comment>
<dbReference type="InterPro" id="IPR011611">
    <property type="entry name" value="PfkB_dom"/>
</dbReference>
<evidence type="ECO:0000256" key="2">
    <source>
        <dbReference type="ARBA" id="ARBA00012035"/>
    </source>
</evidence>
<organism evidence="14 15">
    <name type="scientific">Elliptochloris bilobata</name>
    <dbReference type="NCBI Taxonomy" id="381761"/>
    <lineage>
        <taxon>Eukaryota</taxon>
        <taxon>Viridiplantae</taxon>
        <taxon>Chlorophyta</taxon>
        <taxon>core chlorophytes</taxon>
        <taxon>Trebouxiophyceae</taxon>
        <taxon>Trebouxiophyceae incertae sedis</taxon>
        <taxon>Elliptochloris clade</taxon>
        <taxon>Elliptochloris</taxon>
    </lineage>
</organism>
<dbReference type="InterPro" id="IPR002173">
    <property type="entry name" value="Carboh/pur_kinase_PfkB_CS"/>
</dbReference>
<dbReference type="GO" id="GO:0005524">
    <property type="term" value="F:ATP binding"/>
    <property type="evidence" value="ECO:0007669"/>
    <property type="project" value="UniProtKB-UniRule"/>
</dbReference>
<comment type="subunit">
    <text evidence="12">Homodimer.</text>
</comment>
<keyword evidence="11 12" id="KW-0119">Carbohydrate metabolism</keyword>